<feature type="compositionally biased region" description="Polar residues" evidence="2">
    <location>
        <begin position="70"/>
        <end position="85"/>
    </location>
</feature>
<feature type="region of interest" description="Disordered" evidence="2">
    <location>
        <begin position="410"/>
        <end position="442"/>
    </location>
</feature>
<gene>
    <name evidence="4" type="ORF">QCA50_005949</name>
</gene>
<dbReference type="GO" id="GO:0055037">
    <property type="term" value="C:recycling endosome"/>
    <property type="evidence" value="ECO:0007669"/>
    <property type="project" value="TreeGrafter"/>
</dbReference>
<protein>
    <recommendedName>
        <fullName evidence="3">UDENN domain-containing protein</fullName>
    </recommendedName>
</protein>
<comment type="similarity">
    <text evidence="1">Belongs to the DENND6 family.</text>
</comment>
<dbReference type="InterPro" id="IPR024224">
    <property type="entry name" value="DENND6"/>
</dbReference>
<evidence type="ECO:0000256" key="1">
    <source>
        <dbReference type="ARBA" id="ARBA00007159"/>
    </source>
</evidence>
<comment type="caution">
    <text evidence="4">The sequence shown here is derived from an EMBL/GenBank/DDBJ whole genome shotgun (WGS) entry which is preliminary data.</text>
</comment>
<feature type="domain" description="UDENN" evidence="3">
    <location>
        <begin position="110"/>
        <end position="569"/>
    </location>
</feature>
<organism evidence="4 5">
    <name type="scientific">Cerrena zonata</name>
    <dbReference type="NCBI Taxonomy" id="2478898"/>
    <lineage>
        <taxon>Eukaryota</taxon>
        <taxon>Fungi</taxon>
        <taxon>Dikarya</taxon>
        <taxon>Basidiomycota</taxon>
        <taxon>Agaricomycotina</taxon>
        <taxon>Agaricomycetes</taxon>
        <taxon>Polyporales</taxon>
        <taxon>Cerrenaceae</taxon>
        <taxon>Cerrena</taxon>
    </lineage>
</organism>
<sequence>MEEETDIGLTNLSSKTFSAMQTPPRRSRPSVIKISRRSTTPTNSPLKSPSSPNLFKDAQLATPSPRRLSRSNTLPRLASQRSESSNIGSLDLESLTMGEDKVARLRRWIYALVIVDFDLEYGPKITKFYPSLTITPSENENIAFSSFPDAPQTEEGSQLHSFRIRQVEQLEDKTQRPDPDRPQSVDGFMYGFSCFTQRKDPSSKRGYQQRSLVILTKHSYPALFYTLLFSLGQSFLHHGGPMLEAACHNIATWSDPLPGSTLELGFLGSVYTVELPSSSESPQSQAVVASLKAYDQDTRILASIPPSYPPIIAAFEACIPHLWSIWECLVLCEPILVFGPSAAMVSQVVWWLRDIVKPLPLTGDFRPFFTIHDADYTTFVNPRQPQSGILLAWDLQGKFTSRSPNSFTDRPIRNNKALTPKTPRTPWATADTSSVFSAGPPPGWKTKIHKRYISRDQALLKRCEEACLRGDLRAKLEASNALRQHFSQRTTAFLVPLQRYLNTLIPTPAESATVTNFPSLPSISTSSLVTSGGNAMFPPSPSSYLPKSSSVTSLTYSSPGSSAPSPTIGLAPSIPSTRAHTPSPLHVIHTPFQPGTPIPANCLRLKPFSTSAFLASLSPSSSSTTPAPPSLLPFKSSSKQRDFYDRWLKTRAFGVWLGEQEEVVKAVLEKRAYEL</sequence>
<evidence type="ECO:0000313" key="4">
    <source>
        <dbReference type="EMBL" id="KAK7690847.1"/>
    </source>
</evidence>
<dbReference type="AlphaFoldDB" id="A0AAW0GEF8"/>
<evidence type="ECO:0000259" key="3">
    <source>
        <dbReference type="PROSITE" id="PS50211"/>
    </source>
</evidence>
<dbReference type="PANTHER" id="PTHR13677">
    <property type="entry name" value="LD41638P"/>
    <property type="match status" value="1"/>
</dbReference>
<dbReference type="Proteomes" id="UP001385951">
    <property type="component" value="Unassembled WGS sequence"/>
</dbReference>
<dbReference type="InterPro" id="IPR037516">
    <property type="entry name" value="Tripartite_DENN"/>
</dbReference>
<name>A0AAW0GEF8_9APHY</name>
<evidence type="ECO:0000256" key="2">
    <source>
        <dbReference type="SAM" id="MobiDB-lite"/>
    </source>
</evidence>
<feature type="region of interest" description="Disordered" evidence="2">
    <location>
        <begin position="1"/>
        <end position="85"/>
    </location>
</feature>
<feature type="compositionally biased region" description="Polar residues" evidence="2">
    <location>
        <begin position="8"/>
        <end position="21"/>
    </location>
</feature>
<proteinExistence type="inferred from homology"/>
<reference evidence="4 5" key="1">
    <citation type="submission" date="2022-09" db="EMBL/GenBank/DDBJ databases">
        <authorList>
            <person name="Palmer J.M."/>
        </authorList>
    </citation>
    <scope>NUCLEOTIDE SEQUENCE [LARGE SCALE GENOMIC DNA]</scope>
    <source>
        <strain evidence="4 5">DSM 7382</strain>
    </source>
</reference>
<keyword evidence="5" id="KW-1185">Reference proteome</keyword>
<feature type="compositionally biased region" description="Low complexity" evidence="2">
    <location>
        <begin position="38"/>
        <end position="54"/>
    </location>
</feature>
<accession>A0AAW0GEF8</accession>
<evidence type="ECO:0000313" key="5">
    <source>
        <dbReference type="Proteomes" id="UP001385951"/>
    </source>
</evidence>
<dbReference type="PROSITE" id="PS50211">
    <property type="entry name" value="DENN"/>
    <property type="match status" value="1"/>
</dbReference>
<dbReference type="PANTHER" id="PTHR13677:SF0">
    <property type="entry name" value="LD41638P"/>
    <property type="match status" value="1"/>
</dbReference>
<dbReference type="EMBL" id="JASBNA010000006">
    <property type="protein sequence ID" value="KAK7690847.1"/>
    <property type="molecule type" value="Genomic_DNA"/>
</dbReference>
<dbReference type="GO" id="GO:0005085">
    <property type="term" value="F:guanyl-nucleotide exchange factor activity"/>
    <property type="evidence" value="ECO:0007669"/>
    <property type="project" value="InterPro"/>
</dbReference>